<dbReference type="HAMAP" id="MF_00489">
    <property type="entry name" value="UPF0178"/>
    <property type="match status" value="1"/>
</dbReference>
<dbReference type="PANTHER" id="PTHR35146:SF1">
    <property type="entry name" value="UPF0178 PROTEIN YAII"/>
    <property type="match status" value="1"/>
</dbReference>
<dbReference type="InterPro" id="IPR003791">
    <property type="entry name" value="UPF0178"/>
</dbReference>
<evidence type="ECO:0000313" key="3">
    <source>
        <dbReference type="EMBL" id="MDP5273105.1"/>
    </source>
</evidence>
<protein>
    <recommendedName>
        <fullName evidence="2">UPF0178 protein Q5Y73_03220</fullName>
    </recommendedName>
</protein>
<evidence type="ECO:0000256" key="1">
    <source>
        <dbReference type="ARBA" id="ARBA00008522"/>
    </source>
</evidence>
<evidence type="ECO:0000256" key="2">
    <source>
        <dbReference type="HAMAP-Rule" id="MF_00489"/>
    </source>
</evidence>
<sequence>MIVDADACPVKSEIVLLGKQFQIQVVMVASFDHSLKNEDGVVNIQVDRSDQSADLYISNHISAGDILITHDFGLASICLGKSVKVISPRGKFYNEQSIDFLLENRHESAKKRRSGHFTKGPKPFSKEDRNNFLQTMTNFLKQLQDIE</sequence>
<reference evidence="3 4" key="1">
    <citation type="submission" date="2023-08" db="EMBL/GenBank/DDBJ databases">
        <authorList>
            <person name="Park J.-S."/>
        </authorList>
    </citation>
    <scope>NUCLEOTIDE SEQUENCE [LARGE SCALE GENOMIC DNA]</scope>
    <source>
        <strain evidence="3 4">2205SS18-9</strain>
    </source>
</reference>
<dbReference type="Pfam" id="PF02639">
    <property type="entry name" value="DUF188"/>
    <property type="match status" value="1"/>
</dbReference>
<gene>
    <name evidence="3" type="ORF">Q5Y73_03220</name>
</gene>
<comment type="similarity">
    <text evidence="1 2">Belongs to the UPF0178 family.</text>
</comment>
<comment type="caution">
    <text evidence="3">The sequence shown here is derived from an EMBL/GenBank/DDBJ whole genome shotgun (WGS) entry which is preliminary data.</text>
</comment>
<organism evidence="3 4">
    <name type="scientific">Chengkuizengella axinellae</name>
    <dbReference type="NCBI Taxonomy" id="3064388"/>
    <lineage>
        <taxon>Bacteria</taxon>
        <taxon>Bacillati</taxon>
        <taxon>Bacillota</taxon>
        <taxon>Bacilli</taxon>
        <taxon>Bacillales</taxon>
        <taxon>Paenibacillaceae</taxon>
        <taxon>Chengkuizengella</taxon>
    </lineage>
</organism>
<dbReference type="PANTHER" id="PTHR35146">
    <property type="entry name" value="UPF0178 PROTEIN YAII"/>
    <property type="match status" value="1"/>
</dbReference>
<keyword evidence="4" id="KW-1185">Reference proteome</keyword>
<proteinExistence type="inferred from homology"/>
<accession>A0ABT9IWE4</accession>
<name>A0ABT9IWE4_9BACL</name>
<dbReference type="EMBL" id="JAVAMP010000001">
    <property type="protein sequence ID" value="MDP5273105.1"/>
    <property type="molecule type" value="Genomic_DNA"/>
</dbReference>
<dbReference type="Proteomes" id="UP001231941">
    <property type="component" value="Unassembled WGS sequence"/>
</dbReference>
<dbReference type="NCBIfam" id="NF001095">
    <property type="entry name" value="PRK00124.1"/>
    <property type="match status" value="1"/>
</dbReference>
<evidence type="ECO:0000313" key="4">
    <source>
        <dbReference type="Proteomes" id="UP001231941"/>
    </source>
</evidence>